<dbReference type="InterPro" id="IPR016032">
    <property type="entry name" value="Sig_transdc_resp-reg_C-effctor"/>
</dbReference>
<dbReference type="SUPFAM" id="SSF46894">
    <property type="entry name" value="C-terminal effector domain of the bipartite response regulators"/>
    <property type="match status" value="1"/>
</dbReference>
<feature type="compositionally biased region" description="Basic residues" evidence="6">
    <location>
        <begin position="374"/>
        <end position="384"/>
    </location>
</feature>
<dbReference type="Pfam" id="PF00931">
    <property type="entry name" value="NB-ARC"/>
    <property type="match status" value="1"/>
</dbReference>
<comment type="similarity">
    <text evidence="1">Belongs to the AfsR/DnrI/RedD regulatory family.</text>
</comment>
<feature type="compositionally biased region" description="Pro residues" evidence="6">
    <location>
        <begin position="1057"/>
        <end position="1067"/>
    </location>
</feature>
<dbReference type="PROSITE" id="PS51755">
    <property type="entry name" value="OMPR_PHOB"/>
    <property type="match status" value="1"/>
</dbReference>
<evidence type="ECO:0000313" key="9">
    <source>
        <dbReference type="Proteomes" id="UP001500751"/>
    </source>
</evidence>
<dbReference type="SUPFAM" id="SSF52540">
    <property type="entry name" value="P-loop containing nucleoside triphosphate hydrolases"/>
    <property type="match status" value="1"/>
</dbReference>
<evidence type="ECO:0000259" key="7">
    <source>
        <dbReference type="PROSITE" id="PS51755"/>
    </source>
</evidence>
<keyword evidence="9" id="KW-1185">Reference proteome</keyword>
<keyword evidence="4" id="KW-0804">Transcription</keyword>
<dbReference type="InterPro" id="IPR036388">
    <property type="entry name" value="WH-like_DNA-bd_sf"/>
</dbReference>
<dbReference type="Gene3D" id="1.25.40.10">
    <property type="entry name" value="Tetratricopeptide repeat domain"/>
    <property type="match status" value="1"/>
</dbReference>
<dbReference type="SUPFAM" id="SSF48452">
    <property type="entry name" value="TPR-like"/>
    <property type="match status" value="1"/>
</dbReference>
<evidence type="ECO:0000313" key="8">
    <source>
        <dbReference type="EMBL" id="GAA2041640.1"/>
    </source>
</evidence>
<feature type="compositionally biased region" description="Polar residues" evidence="6">
    <location>
        <begin position="1073"/>
        <end position="1086"/>
    </location>
</feature>
<dbReference type="InterPro" id="IPR001867">
    <property type="entry name" value="OmpR/PhoB-type_DNA-bd"/>
</dbReference>
<dbReference type="PANTHER" id="PTHR35807:SF1">
    <property type="entry name" value="TRANSCRIPTIONAL REGULATOR REDD"/>
    <property type="match status" value="1"/>
</dbReference>
<evidence type="ECO:0000256" key="6">
    <source>
        <dbReference type="SAM" id="MobiDB-lite"/>
    </source>
</evidence>
<accession>A0ABP5GAU7</accession>
<feature type="DNA-binding region" description="OmpR/PhoB-type" evidence="5">
    <location>
        <begin position="1"/>
        <end position="87"/>
    </location>
</feature>
<protein>
    <recommendedName>
        <fullName evidence="7">OmpR/PhoB-type domain-containing protein</fullName>
    </recommendedName>
</protein>
<dbReference type="CDD" id="cd15831">
    <property type="entry name" value="BTAD"/>
    <property type="match status" value="1"/>
</dbReference>
<dbReference type="PRINTS" id="PR00364">
    <property type="entry name" value="DISEASERSIST"/>
</dbReference>
<name>A0ABP5GAU7_9ACTN</name>
<dbReference type="InterPro" id="IPR011990">
    <property type="entry name" value="TPR-like_helical_dom_sf"/>
</dbReference>
<dbReference type="Proteomes" id="UP001500751">
    <property type="component" value="Unassembled WGS sequence"/>
</dbReference>
<dbReference type="Pfam" id="PF00486">
    <property type="entry name" value="Trans_reg_C"/>
    <property type="match status" value="1"/>
</dbReference>
<dbReference type="RefSeq" id="WP_344668099.1">
    <property type="nucleotide sequence ID" value="NZ_BAAAQN010000031.1"/>
</dbReference>
<keyword evidence="3 5" id="KW-0238">DNA-binding</keyword>
<organism evidence="8 9">
    <name type="scientific">Catenulispora yoronensis</name>
    <dbReference type="NCBI Taxonomy" id="450799"/>
    <lineage>
        <taxon>Bacteria</taxon>
        <taxon>Bacillati</taxon>
        <taxon>Actinomycetota</taxon>
        <taxon>Actinomycetes</taxon>
        <taxon>Catenulisporales</taxon>
        <taxon>Catenulisporaceae</taxon>
        <taxon>Catenulispora</taxon>
    </lineage>
</organism>
<dbReference type="InterPro" id="IPR005158">
    <property type="entry name" value="BTAD"/>
</dbReference>
<evidence type="ECO:0000256" key="1">
    <source>
        <dbReference type="ARBA" id="ARBA00005820"/>
    </source>
</evidence>
<dbReference type="Gene3D" id="1.10.10.10">
    <property type="entry name" value="Winged helix-like DNA-binding domain superfamily/Winged helix DNA-binding domain"/>
    <property type="match status" value="1"/>
</dbReference>
<dbReference type="SMART" id="SM01043">
    <property type="entry name" value="BTAD"/>
    <property type="match status" value="1"/>
</dbReference>
<dbReference type="InterPro" id="IPR027417">
    <property type="entry name" value="P-loop_NTPase"/>
</dbReference>
<proteinExistence type="inferred from homology"/>
<dbReference type="Gene3D" id="3.40.50.300">
    <property type="entry name" value="P-loop containing nucleotide triphosphate hydrolases"/>
    <property type="match status" value="1"/>
</dbReference>
<dbReference type="InterPro" id="IPR002182">
    <property type="entry name" value="NB-ARC"/>
</dbReference>
<gene>
    <name evidence="8" type="ORF">GCM10009839_50160</name>
</gene>
<reference evidence="9" key="1">
    <citation type="journal article" date="2019" name="Int. J. Syst. Evol. Microbiol.">
        <title>The Global Catalogue of Microorganisms (GCM) 10K type strain sequencing project: providing services to taxonomists for standard genome sequencing and annotation.</title>
        <authorList>
            <consortium name="The Broad Institute Genomics Platform"/>
            <consortium name="The Broad Institute Genome Sequencing Center for Infectious Disease"/>
            <person name="Wu L."/>
            <person name="Ma J."/>
        </authorList>
    </citation>
    <scope>NUCLEOTIDE SEQUENCE [LARGE SCALE GENOMIC DNA]</scope>
    <source>
        <strain evidence="9">JCM 16014</strain>
    </source>
</reference>
<feature type="compositionally biased region" description="Low complexity" evidence="6">
    <location>
        <begin position="389"/>
        <end position="407"/>
    </location>
</feature>
<dbReference type="Pfam" id="PF03704">
    <property type="entry name" value="BTAD"/>
    <property type="match status" value="1"/>
</dbReference>
<keyword evidence="2" id="KW-0805">Transcription regulation</keyword>
<dbReference type="PANTHER" id="PTHR35807">
    <property type="entry name" value="TRANSCRIPTIONAL REGULATOR REDD-RELATED"/>
    <property type="match status" value="1"/>
</dbReference>
<evidence type="ECO:0000256" key="5">
    <source>
        <dbReference type="PROSITE-ProRule" id="PRU01091"/>
    </source>
</evidence>
<dbReference type="InterPro" id="IPR051677">
    <property type="entry name" value="AfsR-DnrI-RedD_regulator"/>
</dbReference>
<comment type="caution">
    <text evidence="8">The sequence shown here is derived from an EMBL/GenBank/DDBJ whole genome shotgun (WGS) entry which is preliminary data.</text>
</comment>
<evidence type="ECO:0000256" key="3">
    <source>
        <dbReference type="ARBA" id="ARBA00023125"/>
    </source>
</evidence>
<feature type="region of interest" description="Disordered" evidence="6">
    <location>
        <begin position="766"/>
        <end position="799"/>
    </location>
</feature>
<evidence type="ECO:0000256" key="2">
    <source>
        <dbReference type="ARBA" id="ARBA00023015"/>
    </source>
</evidence>
<dbReference type="SMART" id="SM00862">
    <property type="entry name" value="Trans_reg_C"/>
    <property type="match status" value="1"/>
</dbReference>
<dbReference type="EMBL" id="BAAAQN010000031">
    <property type="protein sequence ID" value="GAA2041640.1"/>
    <property type="molecule type" value="Genomic_DNA"/>
</dbReference>
<feature type="region of interest" description="Disordered" evidence="6">
    <location>
        <begin position="1037"/>
        <end position="1101"/>
    </location>
</feature>
<sequence length="1101" mass="114683">MEILLLGPVEVWAGAVRVPLAPLERDLLALLALQPGTVSSTDRIIDGLWGERPPAAPRSRVQGLVSGLRRKVGAALVTRQPGYLLDLPATATDVGRCEALARRVRAAPAPREKAELARSALGLWRGEPLDGACAPGADPERARLAELRVSLMEQCFEAELALGQHAEVVGELAAAVSAYPLRERLVLQLMAALYKCNRQADAVRAYVALQERLEEELGSEPCAAVRELRALILRGEPLPGAGKAAAAPAAPSVHAAPAAPAPPALPAAPPAPAVVPRPRTAALTEDPGAAVSLAAQIKKGRNGPPHPNIGASGAGGPGAFSDDSRPAAPAPRTAPAPQTRKTVLPDAAEPGTEDDLGSAFEADAGQSDVFDSHHRSHPRSHHQSHHPESGGSPPESSEGPQAAQTSPTAPPPAQMPASSGHFLGRDSDLAALTAALPGPRDEPRVLVVSGAGGLGKTALVVRWAHAIADRFPDGQIFVGLRPARSGGPPQAGAALGAVLLALGVSADKLPVSTEERAALYRTLVHGRRVLVVADDVQAVGQLLPLVPPTPGSLIVATSRSRLTALSIHHAVRTLTIEPLGPDPSRDLLSAIVGPDRLSGAGVAELVELCGGWPLALRIAGATLAARSRQSPASFAEELRERVDTLTVAGDPRTVRAALAETRAGLGPAASRLFGQLGLLPGGSACLQLAAAAAGVSVLRARRLLDELISANLVVETGPDRYWLHAMVLRYARHCGADLPDRDVVEERVARWYVQAFEACSRAVALETEPGGGPGPAWLRDPAQPRPREPQAARDAEGPAEWLPFTGEDASLFLDFERPNLVPVARWLAGRDDAELTWRFVKFAGDTEPALPVEVCRLGLAAAAQLDDPRLLGAAHAQLGMALLADPGQLPEVDWHLTRAAELLEAESDRLSCAAAFGLGRLRARQRRPHEARATMEHTLSCLDPGREPLSYAIALAGYADVLAGSGRVRKGQERFAQALILGEAAVGGRFERAVAASGGRAGEDFLSHLSRCLDAPRVSAPDRALARTMIAIGQALPALRGSERRDGPAAGGAARPAPHPAPRPAPHPAVHSNPETASGLTPSATPGRSAGPIPRTTNGAP</sequence>
<evidence type="ECO:0000256" key="4">
    <source>
        <dbReference type="ARBA" id="ARBA00023163"/>
    </source>
</evidence>
<feature type="region of interest" description="Disordered" evidence="6">
    <location>
        <begin position="298"/>
        <end position="424"/>
    </location>
</feature>
<feature type="domain" description="OmpR/PhoB-type" evidence="7">
    <location>
        <begin position="1"/>
        <end position="87"/>
    </location>
</feature>
<feature type="compositionally biased region" description="Basic and acidic residues" evidence="6">
    <location>
        <begin position="785"/>
        <end position="796"/>
    </location>
</feature>